<accession>A0A2V4U9W4</accession>
<gene>
    <name evidence="2" type="ORF">C7410_10115</name>
</gene>
<name>A0A2V4U9W4_9BURK</name>
<reference evidence="2 3" key="1">
    <citation type="submission" date="2018-06" db="EMBL/GenBank/DDBJ databases">
        <title>Genomic Encyclopedia of Type Strains, Phase IV (KMG-V): Genome sequencing to study the core and pangenomes of soil and plant-associated prokaryotes.</title>
        <authorList>
            <person name="Whitman W."/>
        </authorList>
    </citation>
    <scope>NUCLEOTIDE SEQUENCE [LARGE SCALE GENOMIC DNA]</scope>
    <source>
        <strain evidence="2 3">SRCL-318</strain>
    </source>
</reference>
<organism evidence="2 3">
    <name type="scientific">Paraburkholderia silvatlantica</name>
    <dbReference type="NCBI Taxonomy" id="321895"/>
    <lineage>
        <taxon>Bacteria</taxon>
        <taxon>Pseudomonadati</taxon>
        <taxon>Pseudomonadota</taxon>
        <taxon>Betaproteobacteria</taxon>
        <taxon>Burkholderiales</taxon>
        <taxon>Burkholderiaceae</taxon>
        <taxon>Paraburkholderia</taxon>
    </lineage>
</organism>
<evidence type="ECO:0000256" key="1">
    <source>
        <dbReference type="SAM" id="MobiDB-lite"/>
    </source>
</evidence>
<feature type="region of interest" description="Disordered" evidence="1">
    <location>
        <begin position="1"/>
        <end position="29"/>
    </location>
</feature>
<feature type="compositionally biased region" description="Polar residues" evidence="1">
    <location>
        <begin position="13"/>
        <end position="29"/>
    </location>
</feature>
<comment type="caution">
    <text evidence="2">The sequence shown here is derived from an EMBL/GenBank/DDBJ whole genome shotgun (WGS) entry which is preliminary data.</text>
</comment>
<sequence length="29" mass="3059">MKAPLPDGGEKGTQPTTIWLSAHNTTPPI</sequence>
<protein>
    <submittedName>
        <fullName evidence="2">Uncharacterized protein</fullName>
    </submittedName>
</protein>
<dbReference type="EMBL" id="QJSQ01000001">
    <property type="protein sequence ID" value="PYE27684.1"/>
    <property type="molecule type" value="Genomic_DNA"/>
</dbReference>
<proteinExistence type="predicted"/>
<evidence type="ECO:0000313" key="2">
    <source>
        <dbReference type="EMBL" id="PYE27684.1"/>
    </source>
</evidence>
<dbReference type="AlphaFoldDB" id="A0A2V4U9W4"/>
<evidence type="ECO:0000313" key="3">
    <source>
        <dbReference type="Proteomes" id="UP000247772"/>
    </source>
</evidence>
<dbReference type="Proteomes" id="UP000247772">
    <property type="component" value="Unassembled WGS sequence"/>
</dbReference>